<dbReference type="InterPro" id="IPR002611">
    <property type="entry name" value="IstB_ATP-bd"/>
</dbReference>
<gene>
    <name evidence="2" type="ORF">NF556_05675</name>
</gene>
<dbReference type="Pfam" id="PF01695">
    <property type="entry name" value="IstB_IS21"/>
    <property type="match status" value="1"/>
</dbReference>
<accession>A0ABY4Z0I8</accession>
<dbReference type="SUPFAM" id="SSF52540">
    <property type="entry name" value="P-loop containing nucleoside triphosphate hydrolases"/>
    <property type="match status" value="1"/>
</dbReference>
<evidence type="ECO:0000313" key="2">
    <source>
        <dbReference type="EMBL" id="USQ82128.1"/>
    </source>
</evidence>
<evidence type="ECO:0000259" key="1">
    <source>
        <dbReference type="Pfam" id="PF01695"/>
    </source>
</evidence>
<proteinExistence type="predicted"/>
<sequence>MARQRTMGHAAFLELLLADKVTRRESRSATLRAAKAGPDPTMRIETWQDHQDLTYDRMLFSELTTLAFAEAGTGVLILGSAGVGKTHLATALGHTAIQCRMSTAFYRADKLFTRPRAARLDNTLEAEIRA</sequence>
<keyword evidence="3" id="KW-1185">Reference proteome</keyword>
<keyword evidence="2" id="KW-0547">Nucleotide-binding</keyword>
<dbReference type="InterPro" id="IPR027417">
    <property type="entry name" value="P-loop_NTPase"/>
</dbReference>
<feature type="domain" description="IstB-like ATP-binding" evidence="1">
    <location>
        <begin position="2"/>
        <end position="124"/>
    </location>
</feature>
<keyword evidence="2" id="KW-0067">ATP-binding</keyword>
<dbReference type="Gene3D" id="3.40.50.300">
    <property type="entry name" value="P-loop containing nucleotide triphosphate hydrolases"/>
    <property type="match status" value="1"/>
</dbReference>
<organism evidence="2 3">
    <name type="scientific">Ornithinimicrobium faecis</name>
    <dbReference type="NCBI Taxonomy" id="2934158"/>
    <lineage>
        <taxon>Bacteria</taxon>
        <taxon>Bacillati</taxon>
        <taxon>Actinomycetota</taxon>
        <taxon>Actinomycetes</taxon>
        <taxon>Micrococcales</taxon>
        <taxon>Ornithinimicrobiaceae</taxon>
        <taxon>Ornithinimicrobium</taxon>
    </lineage>
</organism>
<protein>
    <submittedName>
        <fullName evidence="2">ATP-binding protein</fullName>
    </submittedName>
</protein>
<reference evidence="2" key="1">
    <citation type="submission" date="2022-06" db="EMBL/GenBank/DDBJ databases">
        <title>Ornithinimicrobium HY1793.</title>
        <authorList>
            <person name="Huang Y."/>
        </authorList>
    </citation>
    <scope>NUCLEOTIDE SEQUENCE</scope>
    <source>
        <strain evidence="2">HY1793</strain>
    </source>
</reference>
<dbReference type="RefSeq" id="WP_252595729.1">
    <property type="nucleotide sequence ID" value="NZ_CP099489.1"/>
</dbReference>
<evidence type="ECO:0000313" key="3">
    <source>
        <dbReference type="Proteomes" id="UP001056455"/>
    </source>
</evidence>
<dbReference type="EMBL" id="CP099489">
    <property type="protein sequence ID" value="USQ82128.1"/>
    <property type="molecule type" value="Genomic_DNA"/>
</dbReference>
<dbReference type="GO" id="GO:0005524">
    <property type="term" value="F:ATP binding"/>
    <property type="evidence" value="ECO:0007669"/>
    <property type="project" value="UniProtKB-KW"/>
</dbReference>
<dbReference type="Proteomes" id="UP001056455">
    <property type="component" value="Chromosome"/>
</dbReference>
<name>A0ABY4Z0I8_9MICO</name>